<keyword evidence="2" id="KW-0812">Transmembrane</keyword>
<organism evidence="4 5">
    <name type="scientific">Schizothecium vesticola</name>
    <dbReference type="NCBI Taxonomy" id="314040"/>
    <lineage>
        <taxon>Eukaryota</taxon>
        <taxon>Fungi</taxon>
        <taxon>Dikarya</taxon>
        <taxon>Ascomycota</taxon>
        <taxon>Pezizomycotina</taxon>
        <taxon>Sordariomycetes</taxon>
        <taxon>Sordariomycetidae</taxon>
        <taxon>Sordariales</taxon>
        <taxon>Schizotheciaceae</taxon>
        <taxon>Schizothecium</taxon>
    </lineage>
</organism>
<feature type="transmembrane region" description="Helical" evidence="2">
    <location>
        <begin position="235"/>
        <end position="258"/>
    </location>
</feature>
<evidence type="ECO:0000259" key="3">
    <source>
        <dbReference type="Pfam" id="PF20163"/>
    </source>
</evidence>
<feature type="transmembrane region" description="Helical" evidence="2">
    <location>
        <begin position="489"/>
        <end position="510"/>
    </location>
</feature>
<dbReference type="PANTHER" id="PTHR35395:SF1">
    <property type="entry name" value="DUF6536 DOMAIN-CONTAINING PROTEIN"/>
    <property type="match status" value="1"/>
</dbReference>
<accession>A0AA40F852</accession>
<evidence type="ECO:0000256" key="1">
    <source>
        <dbReference type="SAM" id="MobiDB-lite"/>
    </source>
</evidence>
<reference evidence="4" key="1">
    <citation type="submission" date="2023-06" db="EMBL/GenBank/DDBJ databases">
        <title>Genome-scale phylogeny and comparative genomics of the fungal order Sordariales.</title>
        <authorList>
            <consortium name="Lawrence Berkeley National Laboratory"/>
            <person name="Hensen N."/>
            <person name="Bonometti L."/>
            <person name="Westerberg I."/>
            <person name="Brannstrom I.O."/>
            <person name="Guillou S."/>
            <person name="Cros-Aarteil S."/>
            <person name="Calhoun S."/>
            <person name="Haridas S."/>
            <person name="Kuo A."/>
            <person name="Mondo S."/>
            <person name="Pangilinan J."/>
            <person name="Riley R."/>
            <person name="LaButti K."/>
            <person name="Andreopoulos B."/>
            <person name="Lipzen A."/>
            <person name="Chen C."/>
            <person name="Yanf M."/>
            <person name="Daum C."/>
            <person name="Ng V."/>
            <person name="Clum A."/>
            <person name="Steindorff A."/>
            <person name="Ohm R."/>
            <person name="Martin F."/>
            <person name="Silar P."/>
            <person name="Natvig D."/>
            <person name="Lalanne C."/>
            <person name="Gautier V."/>
            <person name="Ament-velasquez S.L."/>
            <person name="Kruys A."/>
            <person name="Hutchinson M.I."/>
            <person name="Powell A.J."/>
            <person name="Barry K."/>
            <person name="Miller A.N."/>
            <person name="Grigoriev I.V."/>
            <person name="Debuchy R."/>
            <person name="Gladieux P."/>
            <person name="Thoren M.H."/>
            <person name="Johannesson H."/>
        </authorList>
    </citation>
    <scope>NUCLEOTIDE SEQUENCE</scope>
    <source>
        <strain evidence="4">SMH3187-1</strain>
    </source>
</reference>
<dbReference type="EMBL" id="JAUKUD010000002">
    <property type="protein sequence ID" value="KAK0752511.1"/>
    <property type="molecule type" value="Genomic_DNA"/>
</dbReference>
<proteinExistence type="predicted"/>
<keyword evidence="2" id="KW-0472">Membrane</keyword>
<evidence type="ECO:0000256" key="2">
    <source>
        <dbReference type="SAM" id="Phobius"/>
    </source>
</evidence>
<dbReference type="AlphaFoldDB" id="A0AA40F852"/>
<feature type="transmembrane region" description="Helical" evidence="2">
    <location>
        <begin position="448"/>
        <end position="469"/>
    </location>
</feature>
<feature type="transmembrane region" description="Helical" evidence="2">
    <location>
        <begin position="538"/>
        <end position="564"/>
    </location>
</feature>
<feature type="region of interest" description="Disordered" evidence="1">
    <location>
        <begin position="143"/>
        <end position="169"/>
    </location>
</feature>
<dbReference type="InterPro" id="IPR046623">
    <property type="entry name" value="DUF6536"/>
</dbReference>
<dbReference type="Pfam" id="PF20163">
    <property type="entry name" value="DUF6536"/>
    <property type="match status" value="1"/>
</dbReference>
<dbReference type="Proteomes" id="UP001172155">
    <property type="component" value="Unassembled WGS sequence"/>
</dbReference>
<comment type="caution">
    <text evidence="4">The sequence shown here is derived from an EMBL/GenBank/DDBJ whole genome shotgun (WGS) entry which is preliminary data.</text>
</comment>
<protein>
    <recommendedName>
        <fullName evidence="3">DUF6536 domain-containing protein</fullName>
    </recommendedName>
</protein>
<feature type="transmembrane region" description="Helical" evidence="2">
    <location>
        <begin position="297"/>
        <end position="317"/>
    </location>
</feature>
<evidence type="ECO:0000313" key="4">
    <source>
        <dbReference type="EMBL" id="KAK0752511.1"/>
    </source>
</evidence>
<feature type="transmembrane region" description="Helical" evidence="2">
    <location>
        <begin position="576"/>
        <end position="598"/>
    </location>
</feature>
<gene>
    <name evidence="4" type="ORF">B0T18DRAFT_388437</name>
</gene>
<sequence>MEIVIPPRDHGPSTFRYTWDENGEVQQMTRVREDLPADRRVQRGRQTVQWPFQSVSTDNEVPATPTATWVYGRPVTWEPKRSRDADQASIDDDIIPDYVRNYIRGETPESVARRKRNGGKLGERGVDIAHQHRPHQSRVADFEGFRDLGPTPSQMGESHDDDENRHILSGSREKPEKGWRRFTVGWRAVVALNVLLSFLMLAVAVVGLVFGIARGLDTAGQSLLFSGSCETASTISWSLHAVISVMVVVTVVGGNYIFQVLSSPTREEVDVARSKRKWLDVGVPSFRNLAHIDARRTAMAVVILLAAALTQVIYNGVIVTSMTTSDLTLVLATESFLTGAQFSNDTSTNSGLLSRLDILSLQQQANRGDLTNLTTTACLEELSGLFSTRFAAALLITNATTPITTSVLQTSSSTSPGAALPRDPASLQYCLGRPSPPPTCSLLLNAPLLGATAVLHLLTLVTTALALLLRFSPHATTTSAIPSLRRWLFTLLLWLIPTSLAAAALSHTLMADPSSRLSPFGTPSPYALLRLPTSTPPAAAALVASTPHLLLFALYLAVHGILAGYRLSSMPRLTSWVLGVVFVGLEFLLGQGIFSVAVEMGAAKGEFVAMSGTGMLGVVAGLGGSEEGG</sequence>
<keyword evidence="2" id="KW-1133">Transmembrane helix</keyword>
<name>A0AA40F852_9PEZI</name>
<evidence type="ECO:0000313" key="5">
    <source>
        <dbReference type="Proteomes" id="UP001172155"/>
    </source>
</evidence>
<feature type="transmembrane region" description="Helical" evidence="2">
    <location>
        <begin position="190"/>
        <end position="215"/>
    </location>
</feature>
<keyword evidence="5" id="KW-1185">Reference proteome</keyword>
<dbReference type="PANTHER" id="PTHR35395">
    <property type="entry name" value="DUF6536 DOMAIN-CONTAINING PROTEIN"/>
    <property type="match status" value="1"/>
</dbReference>
<feature type="domain" description="DUF6536" evidence="3">
    <location>
        <begin position="186"/>
        <end position="337"/>
    </location>
</feature>